<dbReference type="NCBIfam" id="TIGR02593">
    <property type="entry name" value="CRISPR_cas5"/>
    <property type="match status" value="1"/>
</dbReference>
<protein>
    <submittedName>
        <fullName evidence="2">CRISPR system Cascade subunit CasD</fullName>
    </submittedName>
</protein>
<dbReference type="GO" id="GO:0051607">
    <property type="term" value="P:defense response to virus"/>
    <property type="evidence" value="ECO:0007669"/>
    <property type="project" value="UniProtKB-KW"/>
</dbReference>
<gene>
    <name evidence="2" type="primary">casD</name>
    <name evidence="2" type="ORF">SCARUB_03696</name>
</gene>
<reference evidence="2 3" key="1">
    <citation type="submission" date="2016-07" db="EMBL/GenBank/DDBJ databases">
        <title>Draft genome of Scalindua rubra, obtained from a brine-seawater interface in the Red Sea, sheds light on salt adaptation in anammox bacteria.</title>
        <authorList>
            <person name="Speth D.R."/>
            <person name="Lagkouvardos I."/>
            <person name="Wang Y."/>
            <person name="Qian P.-Y."/>
            <person name="Dutilh B.E."/>
            <person name="Jetten M.S."/>
        </authorList>
    </citation>
    <scope>NUCLEOTIDE SEQUENCE [LARGE SCALE GENOMIC DNA]</scope>
    <source>
        <strain evidence="2">BSI-1</strain>
    </source>
</reference>
<dbReference type="CDD" id="cd09756">
    <property type="entry name" value="Cas5_I-E"/>
    <property type="match status" value="1"/>
</dbReference>
<dbReference type="AlphaFoldDB" id="A0A1E3X6I5"/>
<dbReference type="Proteomes" id="UP000094056">
    <property type="component" value="Unassembled WGS sequence"/>
</dbReference>
<evidence type="ECO:0000256" key="1">
    <source>
        <dbReference type="ARBA" id="ARBA00023118"/>
    </source>
</evidence>
<name>A0A1E3X6I5_9BACT</name>
<proteinExistence type="predicted"/>
<dbReference type="GO" id="GO:0043571">
    <property type="term" value="P:maintenance of CRISPR repeat elements"/>
    <property type="evidence" value="ECO:0007669"/>
    <property type="project" value="InterPro"/>
</dbReference>
<keyword evidence="1" id="KW-0051">Antiviral defense</keyword>
<evidence type="ECO:0000313" key="2">
    <source>
        <dbReference type="EMBL" id="ODS31179.1"/>
    </source>
</evidence>
<dbReference type="NCBIfam" id="TIGR01868">
    <property type="entry name" value="casD_Cas5e"/>
    <property type="match status" value="1"/>
</dbReference>
<dbReference type="InterPro" id="IPR013422">
    <property type="entry name" value="CRISPR-assoc_prot_Cas5_N"/>
</dbReference>
<evidence type="ECO:0000313" key="3">
    <source>
        <dbReference type="Proteomes" id="UP000094056"/>
    </source>
</evidence>
<dbReference type="InterPro" id="IPR021124">
    <property type="entry name" value="CRISPR-assoc_prot_Cas5"/>
</dbReference>
<dbReference type="InterPro" id="IPR010147">
    <property type="entry name" value="CRISPR-assoc_prot_CasD"/>
</dbReference>
<dbReference type="Gene3D" id="3.30.70.2660">
    <property type="match status" value="1"/>
</dbReference>
<dbReference type="GO" id="GO:0003723">
    <property type="term" value="F:RNA binding"/>
    <property type="evidence" value="ECO:0007669"/>
    <property type="project" value="InterPro"/>
</dbReference>
<dbReference type="EMBL" id="MAYW01000137">
    <property type="protein sequence ID" value="ODS31179.1"/>
    <property type="molecule type" value="Genomic_DNA"/>
</dbReference>
<sequence length="227" mass="25703">MNKPIKYLGMFLDSPLQSWGYQSRFDQRTTLSYPTKSGILGILCAAMGIPKTDTKRLSELTNLSMQSYSLVRNERPNERPIRRIKDFHTVGGGYAYPQERQNISPKADGSKGDTVVTNREYLMDAKYAIILGGNESLIGNIGKYLKNPVWGVWCGRKSCIPAASIFQGIYNNADETIQKIIEATNTRIIRKIVEVENFEEGTDSIRDVPVDFLKREFMVRRIADNPV</sequence>
<dbReference type="Pfam" id="PF09704">
    <property type="entry name" value="Cas_Cas5d"/>
    <property type="match status" value="1"/>
</dbReference>
<comment type="caution">
    <text evidence="2">The sequence shown here is derived from an EMBL/GenBank/DDBJ whole genome shotgun (WGS) entry which is preliminary data.</text>
</comment>
<organism evidence="2 3">
    <name type="scientific">Candidatus Scalindua rubra</name>
    <dbReference type="NCBI Taxonomy" id="1872076"/>
    <lineage>
        <taxon>Bacteria</taxon>
        <taxon>Pseudomonadati</taxon>
        <taxon>Planctomycetota</taxon>
        <taxon>Candidatus Brocadiia</taxon>
        <taxon>Candidatus Brocadiales</taxon>
        <taxon>Candidatus Scalinduaceae</taxon>
        <taxon>Candidatus Scalindua</taxon>
    </lineage>
</organism>
<accession>A0A1E3X6I5</accession>